<keyword evidence="1" id="KW-0812">Transmembrane</keyword>
<organism evidence="3 4">
    <name type="scientific">Candidatus Collierbacteria bacterium GW2011_GWB2_44_22</name>
    <dbReference type="NCBI Taxonomy" id="1618387"/>
    <lineage>
        <taxon>Bacteria</taxon>
        <taxon>Candidatus Collieribacteriota</taxon>
    </lineage>
</organism>
<evidence type="ECO:0000313" key="3">
    <source>
        <dbReference type="EMBL" id="KKT52458.1"/>
    </source>
</evidence>
<dbReference type="Pfam" id="PF13231">
    <property type="entry name" value="PMT_2"/>
    <property type="match status" value="1"/>
</dbReference>
<comment type="caution">
    <text evidence="3">The sequence shown here is derived from an EMBL/GenBank/DDBJ whole genome shotgun (WGS) entry which is preliminary data.</text>
</comment>
<accession>A0A0G1I0W1</accession>
<feature type="transmembrane region" description="Helical" evidence="1">
    <location>
        <begin position="276"/>
        <end position="293"/>
    </location>
</feature>
<keyword evidence="1" id="KW-0472">Membrane</keyword>
<proteinExistence type="predicted"/>
<feature type="transmembrane region" description="Helical" evidence="1">
    <location>
        <begin position="208"/>
        <end position="226"/>
    </location>
</feature>
<protein>
    <recommendedName>
        <fullName evidence="2">Glycosyltransferase RgtA/B/C/D-like domain-containing protein</fullName>
    </recommendedName>
</protein>
<feature type="transmembrane region" description="Helical" evidence="1">
    <location>
        <begin position="168"/>
        <end position="196"/>
    </location>
</feature>
<evidence type="ECO:0000313" key="4">
    <source>
        <dbReference type="Proteomes" id="UP000034006"/>
    </source>
</evidence>
<dbReference type="AlphaFoldDB" id="A0A0G1I0W1"/>
<feature type="transmembrane region" description="Helical" evidence="1">
    <location>
        <begin position="350"/>
        <end position="367"/>
    </location>
</feature>
<name>A0A0G1I0W1_9BACT</name>
<feature type="transmembrane region" description="Helical" evidence="1">
    <location>
        <begin position="323"/>
        <end position="341"/>
    </location>
</feature>
<dbReference type="InterPro" id="IPR038731">
    <property type="entry name" value="RgtA/B/C-like"/>
</dbReference>
<dbReference type="Proteomes" id="UP000034006">
    <property type="component" value="Unassembled WGS sequence"/>
</dbReference>
<dbReference type="STRING" id="1618387.UW44_C0001G0010"/>
<gene>
    <name evidence="3" type="ORF">UW44_C0001G0010</name>
</gene>
<feature type="transmembrane region" description="Helical" evidence="1">
    <location>
        <begin position="61"/>
        <end position="80"/>
    </location>
</feature>
<sequence>MKHNKWLILGGIFILALLVRFYAFRESVYFGFDQARDAYISQAIFLKRDLRFMGPPVSGDTGLFHGPLFWYILGPIYLLLQGDPALVSGVFRILNALGVFLVYGISGSLFGPFVGYIAALFYAVSYEQSQYSLYVGNPALGVLSIMLIFLGAVLIYKNSKYTKWSPLLILGGAAFSMQMNLMFVYTFAIVATLLFILRTKIGKIAVKFWLWGIALTGLLLSTFLLVEMKYNFRSFRLASTMLKAGYGVMDATASKYALFLNKEIAMYRDNVLATNNQTAVTALALFISVWVLYQAIKNKNFQILAVWLFGWIFLMILGGHTAYYTNAGLGTAVIIAVAILIEKIKNINKYLAIIYCGLIIWGNLSMIRAQSPKSLIQEMITQQSMKLADEYRMIDEMYSIAGGRGFTVRMTGVPYNIQTVWSYLFHQYGLLKYGYLPFWEVGNVLAFPGVMPVPKSGSTCRVRKKVLDNS</sequence>
<evidence type="ECO:0000259" key="2">
    <source>
        <dbReference type="Pfam" id="PF13231"/>
    </source>
</evidence>
<dbReference type="EMBL" id="LCIH01000001">
    <property type="protein sequence ID" value="KKT52458.1"/>
    <property type="molecule type" value="Genomic_DNA"/>
</dbReference>
<feature type="transmembrane region" description="Helical" evidence="1">
    <location>
        <begin position="300"/>
        <end position="317"/>
    </location>
</feature>
<feature type="transmembrane region" description="Helical" evidence="1">
    <location>
        <begin position="131"/>
        <end position="156"/>
    </location>
</feature>
<feature type="domain" description="Glycosyltransferase RgtA/B/C/D-like" evidence="2">
    <location>
        <begin position="65"/>
        <end position="220"/>
    </location>
</feature>
<feature type="transmembrane region" description="Helical" evidence="1">
    <location>
        <begin position="100"/>
        <end position="124"/>
    </location>
</feature>
<reference evidence="3 4" key="1">
    <citation type="journal article" date="2015" name="Nature">
        <title>rRNA introns, odd ribosomes, and small enigmatic genomes across a large radiation of phyla.</title>
        <authorList>
            <person name="Brown C.T."/>
            <person name="Hug L.A."/>
            <person name="Thomas B.C."/>
            <person name="Sharon I."/>
            <person name="Castelle C.J."/>
            <person name="Singh A."/>
            <person name="Wilkins M.J."/>
            <person name="Williams K.H."/>
            <person name="Banfield J.F."/>
        </authorList>
    </citation>
    <scope>NUCLEOTIDE SEQUENCE [LARGE SCALE GENOMIC DNA]</scope>
</reference>
<keyword evidence="1" id="KW-1133">Transmembrane helix</keyword>
<feature type="transmembrane region" description="Helical" evidence="1">
    <location>
        <begin position="6"/>
        <end position="23"/>
    </location>
</feature>
<evidence type="ECO:0000256" key="1">
    <source>
        <dbReference type="SAM" id="Phobius"/>
    </source>
</evidence>